<keyword evidence="1" id="KW-0812">Transmembrane</keyword>
<evidence type="ECO:0000256" key="1">
    <source>
        <dbReference type="SAM" id="Phobius"/>
    </source>
</evidence>
<protein>
    <submittedName>
        <fullName evidence="2">Uncharacterized protein</fullName>
    </submittedName>
</protein>
<reference evidence="2 3" key="1">
    <citation type="submission" date="2008-03" db="EMBL/GenBank/DDBJ databases">
        <title>Sequencing of the draft genome and assembly of Burkholderia ambifaria MEX-5.</title>
        <authorList>
            <consortium name="US DOE Joint Genome Institute (JGI-PGF)"/>
            <person name="Copeland A."/>
            <person name="Lucas S."/>
            <person name="Lapidus A."/>
            <person name="Glavina del Rio T."/>
            <person name="Dalin E."/>
            <person name="Tice H."/>
            <person name="Bruce D."/>
            <person name="Goodwin L."/>
            <person name="Pitluck S."/>
            <person name="Larimer F."/>
            <person name="Land M.L."/>
            <person name="Hauser L."/>
            <person name="Tiedje J."/>
            <person name="Richardson P."/>
        </authorList>
    </citation>
    <scope>NUCLEOTIDE SEQUENCE [LARGE SCALE GENOMIC DNA]</scope>
    <source>
        <strain evidence="2 3">MEX-5</strain>
    </source>
</reference>
<dbReference type="EMBL" id="ABLK01000025">
    <property type="protein sequence ID" value="EDT42970.1"/>
    <property type="molecule type" value="Genomic_DNA"/>
</dbReference>
<evidence type="ECO:0000313" key="3">
    <source>
        <dbReference type="Proteomes" id="UP000004814"/>
    </source>
</evidence>
<evidence type="ECO:0000313" key="2">
    <source>
        <dbReference type="EMBL" id="EDT42970.1"/>
    </source>
</evidence>
<dbReference type="AlphaFoldDB" id="B1T0F9"/>
<organism evidence="2 3">
    <name type="scientific">Burkholderia ambifaria MEX-5</name>
    <dbReference type="NCBI Taxonomy" id="396597"/>
    <lineage>
        <taxon>Bacteria</taxon>
        <taxon>Pseudomonadati</taxon>
        <taxon>Pseudomonadota</taxon>
        <taxon>Betaproteobacteria</taxon>
        <taxon>Burkholderiales</taxon>
        <taxon>Burkholderiaceae</taxon>
        <taxon>Burkholderia</taxon>
        <taxon>Burkholderia cepacia complex</taxon>
    </lineage>
</organism>
<keyword evidence="1" id="KW-1133">Transmembrane helix</keyword>
<name>B1T0F9_9BURK</name>
<dbReference type="RefSeq" id="WP_006757271.1">
    <property type="nucleotide sequence ID" value="NZ_ABLK01000025.1"/>
</dbReference>
<sequence>MKLVEVCIEFPSGLSVVDRGTYAPDIGMVYISVRLRDFLAMVGQTESPPTITANWEGNEATLIQSTADSLAVLEVRVSGSPQRSWLSSRLIRSTWSKDQRQQYGRVCHALSVSAIVGIVGYANSAPGWTSQMVRNMAAMVVVAVITFVVGMDSMNGD</sequence>
<feature type="transmembrane region" description="Helical" evidence="1">
    <location>
        <begin position="136"/>
        <end position="154"/>
    </location>
</feature>
<accession>B1T0F9</accession>
<keyword evidence="1" id="KW-0472">Membrane</keyword>
<feature type="transmembrane region" description="Helical" evidence="1">
    <location>
        <begin position="106"/>
        <end position="124"/>
    </location>
</feature>
<dbReference type="Proteomes" id="UP000004814">
    <property type="component" value="Unassembled WGS sequence"/>
</dbReference>
<comment type="caution">
    <text evidence="2">The sequence shown here is derived from an EMBL/GenBank/DDBJ whole genome shotgun (WGS) entry which is preliminary data.</text>
</comment>
<proteinExistence type="predicted"/>
<gene>
    <name evidence="2" type="ORF">BamMEX5DRAFT_1275</name>
</gene>
<dbReference type="PATRIC" id="fig|396597.7.peg.7090"/>